<keyword evidence="1" id="KW-0732">Signal</keyword>
<dbReference type="AlphaFoldDB" id="A0A841JAV3"/>
<dbReference type="InterPro" id="IPR032719">
    <property type="entry name" value="WbsX"/>
</dbReference>
<comment type="caution">
    <text evidence="2">The sequence shown here is derived from an EMBL/GenBank/DDBJ whole genome shotgun (WGS) entry which is preliminary data.</text>
</comment>
<proteinExistence type="predicted"/>
<dbReference type="EMBL" id="JACHCA010000002">
    <property type="protein sequence ID" value="MBB6126716.1"/>
    <property type="molecule type" value="Genomic_DNA"/>
</dbReference>
<gene>
    <name evidence="2" type="ORF">HDF22_000821</name>
</gene>
<accession>A0A841JAV3</accession>
<evidence type="ECO:0000256" key="1">
    <source>
        <dbReference type="SAM" id="SignalP"/>
    </source>
</evidence>
<dbReference type="Proteomes" id="UP000548326">
    <property type="component" value="Unassembled WGS sequence"/>
</dbReference>
<dbReference type="PROSITE" id="PS51257">
    <property type="entry name" value="PROKAR_LIPOPROTEIN"/>
    <property type="match status" value="1"/>
</dbReference>
<reference evidence="2 3" key="1">
    <citation type="submission" date="2020-08" db="EMBL/GenBank/DDBJ databases">
        <title>Genomic Encyclopedia of Type Strains, Phase IV (KMG-V): Genome sequencing to study the core and pangenomes of soil and plant-associated prokaryotes.</title>
        <authorList>
            <person name="Whitman W."/>
        </authorList>
    </citation>
    <scope>NUCLEOTIDE SEQUENCE [LARGE SCALE GENOMIC DNA]</scope>
    <source>
        <strain evidence="2 3">MP601</strain>
    </source>
</reference>
<sequence>MKKKHIYRYSLLVLLMSAGLLSCKKNDPTVKDNFLNYQISDVPVTSNYTVGAFYYTFTTLNANVTQIPTVGKYGYTNGLPPAGIMQQHIADAGIAKIDYFIFSVRSPTLDNKNYLVDSTTVNAFLNAPNSTGINFALSYNLNTGLLGITNSGGTTGNGVTVETDPVKLAAFYNDFKRLAFFLGKANYQKVNGKYLLIINNAQDLNSKDNVALYKQLRANLSAMGFDLYIVGMQNRWSPPERYYYRFQNCTDAMYEANMGDVAGDNDRYWNFPQYTDQNWAYWKKTIEAWNMEFVPCVMAGYNYQINNPTTNQLSVQRTADGSWYKTFTNVAKRNASKSRLIFVDSFNNFSVDSQIEPTQAYGNTYLDITRQAFKLN</sequence>
<dbReference type="RefSeq" id="WP_183585806.1">
    <property type="nucleotide sequence ID" value="NZ_JACHCA010000002.1"/>
</dbReference>
<evidence type="ECO:0008006" key="4">
    <source>
        <dbReference type="Google" id="ProtNLM"/>
    </source>
</evidence>
<organism evidence="2 3">
    <name type="scientific">Mucilaginibacter lappiensis</name>
    <dbReference type="NCBI Taxonomy" id="354630"/>
    <lineage>
        <taxon>Bacteria</taxon>
        <taxon>Pseudomonadati</taxon>
        <taxon>Bacteroidota</taxon>
        <taxon>Sphingobacteriia</taxon>
        <taxon>Sphingobacteriales</taxon>
        <taxon>Sphingobacteriaceae</taxon>
        <taxon>Mucilaginibacter</taxon>
    </lineage>
</organism>
<protein>
    <recommendedName>
        <fullName evidence="4">Glycosyltransferase WbsX</fullName>
    </recommendedName>
</protein>
<dbReference type="Gene3D" id="3.20.20.80">
    <property type="entry name" value="Glycosidases"/>
    <property type="match status" value="1"/>
</dbReference>
<feature type="chain" id="PRO_5032678335" description="Glycosyltransferase WbsX" evidence="1">
    <location>
        <begin position="23"/>
        <end position="376"/>
    </location>
</feature>
<evidence type="ECO:0000313" key="3">
    <source>
        <dbReference type="Proteomes" id="UP000548326"/>
    </source>
</evidence>
<evidence type="ECO:0000313" key="2">
    <source>
        <dbReference type="EMBL" id="MBB6126716.1"/>
    </source>
</evidence>
<feature type="signal peptide" evidence="1">
    <location>
        <begin position="1"/>
        <end position="22"/>
    </location>
</feature>
<name>A0A841JAV3_9SPHI</name>
<dbReference type="Pfam" id="PF14307">
    <property type="entry name" value="Glyco_tran_WbsX"/>
    <property type="match status" value="1"/>
</dbReference>